<dbReference type="PANTHER" id="PTHR10219">
    <property type="entry name" value="GLYCOLIPID TRANSFER PROTEIN-RELATED"/>
    <property type="match status" value="1"/>
</dbReference>
<dbReference type="Pfam" id="PF08718">
    <property type="entry name" value="GLTP"/>
    <property type="match status" value="1"/>
</dbReference>
<evidence type="ECO:0000313" key="3">
    <source>
        <dbReference type="Proteomes" id="UP000030665"/>
    </source>
</evidence>
<gene>
    <name evidence="2" type="ORF">TTRE_0000083301</name>
</gene>
<reference evidence="2" key="1">
    <citation type="submission" date="2014-01" db="EMBL/GenBank/DDBJ databases">
        <authorList>
            <person name="Aslett M."/>
        </authorList>
    </citation>
    <scope>NUCLEOTIDE SEQUENCE</scope>
</reference>
<reference evidence="2" key="2">
    <citation type="submission" date="2014-03" db="EMBL/GenBank/DDBJ databases">
        <title>The whipworm genome and dual-species transcriptomics of an intimate host-pathogen interaction.</title>
        <authorList>
            <person name="Foth B.J."/>
            <person name="Tsai I.J."/>
            <person name="Reid A.J."/>
            <person name="Bancroft A.J."/>
            <person name="Nichol S."/>
            <person name="Tracey A."/>
            <person name="Holroyd N."/>
            <person name="Cotton J.A."/>
            <person name="Stanley E.J."/>
            <person name="Zarowiecki M."/>
            <person name="Liu J.Z."/>
            <person name="Huckvale T."/>
            <person name="Cooper P.J."/>
            <person name="Grencis R.K."/>
            <person name="Berriman M."/>
        </authorList>
    </citation>
    <scope>NUCLEOTIDE SEQUENCE [LARGE SCALE GENOMIC DNA]</scope>
</reference>
<feature type="domain" description="Glycolipid transfer protein" evidence="1">
    <location>
        <begin position="3"/>
        <end position="116"/>
    </location>
</feature>
<accession>A0A077YXT5</accession>
<proteinExistence type="predicted"/>
<protein>
    <submittedName>
        <fullName evidence="2">GLTP domain containing protein</fullName>
    </submittedName>
</protein>
<dbReference type="AlphaFoldDB" id="A0A077YXT5"/>
<dbReference type="Proteomes" id="UP000030665">
    <property type="component" value="Unassembled WGS sequence"/>
</dbReference>
<dbReference type="InterPro" id="IPR014830">
    <property type="entry name" value="Glycolipid_transfer_prot_dom"/>
</dbReference>
<dbReference type="InterPro" id="IPR036497">
    <property type="entry name" value="GLTP_sf"/>
</dbReference>
<dbReference type="GO" id="GO:0005829">
    <property type="term" value="C:cytosol"/>
    <property type="evidence" value="ECO:0007669"/>
    <property type="project" value="TreeGrafter"/>
</dbReference>
<dbReference type="GO" id="GO:1902387">
    <property type="term" value="F:ceramide 1-phosphate binding"/>
    <property type="evidence" value="ECO:0007669"/>
    <property type="project" value="TreeGrafter"/>
</dbReference>
<evidence type="ECO:0000259" key="1">
    <source>
        <dbReference type="Pfam" id="PF08718"/>
    </source>
</evidence>
<dbReference type="PANTHER" id="PTHR10219:SF43">
    <property type="entry name" value="GLYCOLIPID TRANSFER PROTEIN DOMAIN-CONTAINING PROTEIN"/>
    <property type="match status" value="1"/>
</dbReference>
<dbReference type="Gene3D" id="1.10.3520.10">
    <property type="entry name" value="Glycolipid transfer protein"/>
    <property type="match status" value="1"/>
</dbReference>
<sequence length="155" mass="17958">MDKTRILSEHLKSELGHHYANVQSMLRYEVEAGLVHSWICSRPSGSMTLLRLHRALQFVASFIEAIRLSKSDQIAPIARKAYDETLARYHGWIVRKAVHLAVYTLPTRKQLISHLSERLSEAETEQIMHEVVVECTAVFERVDRLYLEKQLHNIP</sequence>
<dbReference type="SUPFAM" id="SSF110004">
    <property type="entry name" value="Glycolipid transfer protein, GLTP"/>
    <property type="match status" value="1"/>
</dbReference>
<dbReference type="GO" id="GO:1902388">
    <property type="term" value="F:ceramide 1-phosphate transfer activity"/>
    <property type="evidence" value="ECO:0007669"/>
    <property type="project" value="TreeGrafter"/>
</dbReference>
<organism evidence="2 3">
    <name type="scientific">Trichuris trichiura</name>
    <name type="common">Whipworm</name>
    <name type="synonym">Trichocephalus trichiurus</name>
    <dbReference type="NCBI Taxonomy" id="36087"/>
    <lineage>
        <taxon>Eukaryota</taxon>
        <taxon>Metazoa</taxon>
        <taxon>Ecdysozoa</taxon>
        <taxon>Nematoda</taxon>
        <taxon>Enoplea</taxon>
        <taxon>Dorylaimia</taxon>
        <taxon>Trichinellida</taxon>
        <taxon>Trichuridae</taxon>
        <taxon>Trichuris</taxon>
    </lineage>
</organism>
<name>A0A077YXT5_TRITR</name>
<dbReference type="STRING" id="36087.A0A077YXT5"/>
<evidence type="ECO:0000313" key="2">
    <source>
        <dbReference type="EMBL" id="CDW52571.1"/>
    </source>
</evidence>
<dbReference type="GO" id="GO:0016020">
    <property type="term" value="C:membrane"/>
    <property type="evidence" value="ECO:0007669"/>
    <property type="project" value="TreeGrafter"/>
</dbReference>
<dbReference type="EMBL" id="HG805826">
    <property type="protein sequence ID" value="CDW52571.1"/>
    <property type="molecule type" value="Genomic_DNA"/>
</dbReference>
<keyword evidence="3" id="KW-1185">Reference proteome</keyword>
<dbReference type="OrthoDB" id="116883at2759"/>